<dbReference type="GO" id="GO:0016491">
    <property type="term" value="F:oxidoreductase activity"/>
    <property type="evidence" value="ECO:0007669"/>
    <property type="project" value="UniProtKB-KW"/>
</dbReference>
<dbReference type="OrthoDB" id="691043at2759"/>
<accession>A0A2I0BHI5</accession>
<dbReference type="STRING" id="1088818.A0A2I0BHI5"/>
<protein>
    <submittedName>
        <fullName evidence="2">Alkylated DNA repair protein</fullName>
        <ecNumber evidence="2">1.14.11.-</ecNumber>
    </submittedName>
</protein>
<feature type="region of interest" description="Disordered" evidence="1">
    <location>
        <begin position="105"/>
        <end position="177"/>
    </location>
</feature>
<evidence type="ECO:0000313" key="3">
    <source>
        <dbReference type="Proteomes" id="UP000236161"/>
    </source>
</evidence>
<keyword evidence="3" id="KW-1185">Reference proteome</keyword>
<organism evidence="2 3">
    <name type="scientific">Apostasia shenzhenica</name>
    <dbReference type="NCBI Taxonomy" id="1088818"/>
    <lineage>
        <taxon>Eukaryota</taxon>
        <taxon>Viridiplantae</taxon>
        <taxon>Streptophyta</taxon>
        <taxon>Embryophyta</taxon>
        <taxon>Tracheophyta</taxon>
        <taxon>Spermatophyta</taxon>
        <taxon>Magnoliopsida</taxon>
        <taxon>Liliopsida</taxon>
        <taxon>Asparagales</taxon>
        <taxon>Orchidaceae</taxon>
        <taxon>Apostasioideae</taxon>
        <taxon>Apostasia</taxon>
    </lineage>
</organism>
<keyword evidence="2" id="KW-0560">Oxidoreductase</keyword>
<reference evidence="2 3" key="1">
    <citation type="journal article" date="2017" name="Nature">
        <title>The Apostasia genome and the evolution of orchids.</title>
        <authorList>
            <person name="Zhang G.Q."/>
            <person name="Liu K.W."/>
            <person name="Li Z."/>
            <person name="Lohaus R."/>
            <person name="Hsiao Y.Y."/>
            <person name="Niu S.C."/>
            <person name="Wang J.Y."/>
            <person name="Lin Y.C."/>
            <person name="Xu Q."/>
            <person name="Chen L.J."/>
            <person name="Yoshida K."/>
            <person name="Fujiwara S."/>
            <person name="Wang Z.W."/>
            <person name="Zhang Y.Q."/>
            <person name="Mitsuda N."/>
            <person name="Wang M."/>
            <person name="Liu G.H."/>
            <person name="Pecoraro L."/>
            <person name="Huang H.X."/>
            <person name="Xiao X.J."/>
            <person name="Lin M."/>
            <person name="Wu X.Y."/>
            <person name="Wu W.L."/>
            <person name="Chen Y.Y."/>
            <person name="Chang S.B."/>
            <person name="Sakamoto S."/>
            <person name="Ohme-Takagi M."/>
            <person name="Yagi M."/>
            <person name="Zeng S.J."/>
            <person name="Shen C.Y."/>
            <person name="Yeh C.M."/>
            <person name="Luo Y.B."/>
            <person name="Tsai W.C."/>
            <person name="Van de Peer Y."/>
            <person name="Liu Z.J."/>
        </authorList>
    </citation>
    <scope>NUCLEOTIDE SEQUENCE [LARGE SCALE GENOMIC DNA]</scope>
    <source>
        <strain evidence="3">cv. Shenzhen</strain>
        <tissue evidence="2">Stem</tissue>
    </source>
</reference>
<dbReference type="EMBL" id="KZ451883">
    <property type="protein sequence ID" value="PKA67234.1"/>
    <property type="molecule type" value="Genomic_DNA"/>
</dbReference>
<feature type="compositionally biased region" description="Low complexity" evidence="1">
    <location>
        <begin position="116"/>
        <end position="144"/>
    </location>
</feature>
<dbReference type="Proteomes" id="UP000236161">
    <property type="component" value="Unassembled WGS sequence"/>
</dbReference>
<sequence>MVGGSRMEALQIIQDGKFLSRLLSKETSAAYTSNRVYYGVAACAVPFIWESQPGTPKNTTASAAAIPPLTPPPSYFISAKKNASTNYTPRTLKQKLIHSLLPKLVLRKPRPPPSPSSASWSSSSGSHRRGCGSSPLSSSFSSISRGEDEEREEERPREATPKLSFWERRGASDEVPGCYPAEMMKKVLMSIVGHGTAA</sequence>
<evidence type="ECO:0000313" key="2">
    <source>
        <dbReference type="EMBL" id="PKA67234.1"/>
    </source>
</evidence>
<evidence type="ECO:0000256" key="1">
    <source>
        <dbReference type="SAM" id="MobiDB-lite"/>
    </source>
</evidence>
<dbReference type="EC" id="1.14.11.-" evidence="2"/>
<dbReference type="AlphaFoldDB" id="A0A2I0BHI5"/>
<feature type="compositionally biased region" description="Basic and acidic residues" evidence="1">
    <location>
        <begin position="145"/>
        <end position="172"/>
    </location>
</feature>
<gene>
    <name evidence="2" type="ORF">AXF42_Ash004726</name>
</gene>
<dbReference type="PANTHER" id="PTHR33257:SF4">
    <property type="entry name" value="EXPRESSED PROTEIN"/>
    <property type="match status" value="1"/>
</dbReference>
<dbReference type="PANTHER" id="PTHR33257">
    <property type="entry name" value="OS05G0165500 PROTEIN"/>
    <property type="match status" value="1"/>
</dbReference>
<proteinExistence type="predicted"/>
<name>A0A2I0BHI5_9ASPA</name>